<dbReference type="OrthoDB" id="14167at2759"/>
<evidence type="ECO:0000259" key="2">
    <source>
        <dbReference type="PROSITE" id="PS51021"/>
    </source>
</evidence>
<proteinExistence type="predicted"/>
<feature type="region of interest" description="Disordered" evidence="1">
    <location>
        <begin position="428"/>
        <end position="449"/>
    </location>
</feature>
<feature type="compositionally biased region" description="Low complexity" evidence="1">
    <location>
        <begin position="354"/>
        <end position="372"/>
    </location>
</feature>
<reference evidence="4" key="2">
    <citation type="submission" date="2025-08" db="UniProtKB">
        <authorList>
            <consortium name="RefSeq"/>
        </authorList>
    </citation>
    <scope>IDENTIFICATION</scope>
</reference>
<name>A0A6P7HBG7_9TELE</name>
<evidence type="ECO:0000256" key="1">
    <source>
        <dbReference type="SAM" id="MobiDB-lite"/>
    </source>
</evidence>
<accession>A0A6P7HBG7</accession>
<dbReference type="GO" id="GO:0005737">
    <property type="term" value="C:cytoplasm"/>
    <property type="evidence" value="ECO:0007669"/>
    <property type="project" value="InterPro"/>
</dbReference>
<dbReference type="PROSITE" id="PS51021">
    <property type="entry name" value="BAR"/>
    <property type="match status" value="1"/>
</dbReference>
<dbReference type="SMART" id="SM00721">
    <property type="entry name" value="BAR"/>
    <property type="match status" value="1"/>
</dbReference>
<dbReference type="InParanoid" id="A0A6P7HBG7"/>
<dbReference type="Pfam" id="PF03114">
    <property type="entry name" value="BAR"/>
    <property type="match status" value="1"/>
</dbReference>
<sequence length="449" mass="49372">MDLTRLAVDAGQFINRAVQYAGESLGQAEKTEFDPGLEALLARADATKTWTDQIIAQTEVLLQPSPGARLEDRLYERLEWSVPPRPRAHELLGDEMTQAGLEIGSNSPYGMALVRCGEAQKQLGEAERKFVQSTNIHFLTPLRSFTEGEYRAIQNEQKLLVNKRLDLDIAKTRLRKAHEAEREAGSLNANPLDDDYLSHVSFMFSFLRVKWLKIWAQEIAQAEMELRICQSLFDRQSEITRRVLEGISNTQTKHMQSLVDFVEAQSCYFAQCNQHAQELQKQLASIPAVLCSNNWQSALNNAVNQPSTSNHVANEPVGLNQVTPMPVVVHQLPDFNQDSWTIASPIHQSDKNATDSSTNQTNNNNNNNYSFLTDGQAAAPAANQAVEAPNPTDAQELTSSASISSGAITTVASQAVNAAATETVTANGTDQLPVINGGHLQESSSSSRD</sequence>
<feature type="region of interest" description="Disordered" evidence="1">
    <location>
        <begin position="348"/>
        <end position="372"/>
    </location>
</feature>
<dbReference type="Gene3D" id="1.20.1270.60">
    <property type="entry name" value="Arfaptin homology (AH) domain/BAR domain"/>
    <property type="match status" value="1"/>
</dbReference>
<dbReference type="GeneID" id="114427486"/>
<evidence type="ECO:0000313" key="4">
    <source>
        <dbReference type="RefSeq" id="XP_028251378.1"/>
    </source>
</evidence>
<feature type="domain" description="BAR" evidence="2">
    <location>
        <begin position="22"/>
        <end position="292"/>
    </location>
</feature>
<dbReference type="SUPFAM" id="SSF103657">
    <property type="entry name" value="BAR/IMD domain-like"/>
    <property type="match status" value="1"/>
</dbReference>
<reference evidence="3" key="1">
    <citation type="submission" date="2024-06" db="UniProtKB">
        <authorList>
            <consortium name="RefSeq"/>
        </authorList>
    </citation>
    <scope>NUCLEOTIDE SEQUENCE [LARGE SCALE GENOMIC DNA]</scope>
</reference>
<dbReference type="InterPro" id="IPR004148">
    <property type="entry name" value="BAR_dom"/>
</dbReference>
<organism evidence="3 4">
    <name type="scientific">Parambassis ranga</name>
    <name type="common">Indian glassy fish</name>
    <dbReference type="NCBI Taxonomy" id="210632"/>
    <lineage>
        <taxon>Eukaryota</taxon>
        <taxon>Metazoa</taxon>
        <taxon>Chordata</taxon>
        <taxon>Craniata</taxon>
        <taxon>Vertebrata</taxon>
        <taxon>Euteleostomi</taxon>
        <taxon>Actinopterygii</taxon>
        <taxon>Neopterygii</taxon>
        <taxon>Teleostei</taxon>
        <taxon>Neoteleostei</taxon>
        <taxon>Acanthomorphata</taxon>
        <taxon>Ovalentaria</taxon>
        <taxon>Ambassidae</taxon>
        <taxon>Parambassis</taxon>
    </lineage>
</organism>
<gene>
    <name evidence="4" type="primary">LOC114427486</name>
</gene>
<keyword evidence="3" id="KW-1185">Reference proteome</keyword>
<dbReference type="RefSeq" id="XP_028251378.1">
    <property type="nucleotide sequence ID" value="XM_028395577.1"/>
</dbReference>
<dbReference type="InterPro" id="IPR027267">
    <property type="entry name" value="AH/BAR_dom_sf"/>
</dbReference>
<evidence type="ECO:0000313" key="3">
    <source>
        <dbReference type="Proteomes" id="UP000515145"/>
    </source>
</evidence>
<dbReference type="AlphaFoldDB" id="A0A6P7HBG7"/>
<protein>
    <submittedName>
        <fullName evidence="4">Endophilin-B1-like</fullName>
    </submittedName>
</protein>
<dbReference type="Proteomes" id="UP000515145">
    <property type="component" value="Chromosome 22"/>
</dbReference>